<evidence type="ECO:0000256" key="1">
    <source>
        <dbReference type="ARBA" id="ARBA00004141"/>
    </source>
</evidence>
<evidence type="ECO:0000256" key="2">
    <source>
        <dbReference type="ARBA" id="ARBA00022692"/>
    </source>
</evidence>
<dbReference type="GO" id="GO:0016020">
    <property type="term" value="C:membrane"/>
    <property type="evidence" value="ECO:0007669"/>
    <property type="project" value="UniProtKB-SubCell"/>
</dbReference>
<proteinExistence type="predicted"/>
<keyword evidence="2 5" id="KW-0812">Transmembrane</keyword>
<feature type="transmembrane region" description="Helical" evidence="5">
    <location>
        <begin position="295"/>
        <end position="317"/>
    </location>
</feature>
<dbReference type="STRING" id="1386089.N865_11925"/>
<feature type="transmembrane region" description="Helical" evidence="5">
    <location>
        <begin position="221"/>
        <end position="244"/>
    </location>
</feature>
<dbReference type="Pfam" id="PF12698">
    <property type="entry name" value="ABC2_membrane_3"/>
    <property type="match status" value="1"/>
</dbReference>
<keyword evidence="8" id="KW-1185">Reference proteome</keyword>
<feature type="domain" description="ABC-2 type transporter transmembrane" evidence="6">
    <location>
        <begin position="168"/>
        <end position="372"/>
    </location>
</feature>
<name>W9G6Z7_9MICO</name>
<evidence type="ECO:0000259" key="6">
    <source>
        <dbReference type="Pfam" id="PF12698"/>
    </source>
</evidence>
<evidence type="ECO:0000256" key="3">
    <source>
        <dbReference type="ARBA" id="ARBA00022989"/>
    </source>
</evidence>
<evidence type="ECO:0000256" key="5">
    <source>
        <dbReference type="SAM" id="Phobius"/>
    </source>
</evidence>
<sequence>MTGMGGMSAWWRGTALVAERGLVENVRSRTFRIVTGLLLILSVAAVVVPQLLSGGPTTYTLATVGTAPTTLMATIDAAGRASGFTVTYVSRPDDAGVRAAVVNGDATVGLSGDSLYTSRTAGGTFPVVVGQSVVALETSRKLLGAGLTPAQIVDVMSVRPPRQVTVAKVSSESRAGVGIAVGIVLFLALTFAGNAIATTVAMEKSTRISEVLLAVLRPSQVLVGTVGAVGTVTLIQLFVLAVPLAVAVRVTDNIQLPPVATADLALAIAWFVLGFVLYAFLFAAAAALVDKITEVGSAIMPVTIALTVSYLLAITVVSGNPESPGAVALSIFPFTAPLAMPVRWAAGDVPAYQLVIAMVLTAATSVLLVWLASSIYRRALVITGHRVKVKELIGAGSGG</sequence>
<organism evidence="7 8">
    <name type="scientific">Intrasporangium oryzae NRRL B-24470</name>
    <dbReference type="NCBI Taxonomy" id="1386089"/>
    <lineage>
        <taxon>Bacteria</taxon>
        <taxon>Bacillati</taxon>
        <taxon>Actinomycetota</taxon>
        <taxon>Actinomycetes</taxon>
        <taxon>Micrococcales</taxon>
        <taxon>Intrasporangiaceae</taxon>
        <taxon>Intrasporangium</taxon>
    </lineage>
</organism>
<feature type="transmembrane region" description="Helical" evidence="5">
    <location>
        <begin position="177"/>
        <end position="200"/>
    </location>
</feature>
<dbReference type="AlphaFoldDB" id="W9G6Z7"/>
<evidence type="ECO:0000256" key="4">
    <source>
        <dbReference type="ARBA" id="ARBA00023136"/>
    </source>
</evidence>
<keyword evidence="3 5" id="KW-1133">Transmembrane helix</keyword>
<comment type="subcellular location">
    <subcellularLocation>
        <location evidence="1">Membrane</location>
        <topology evidence="1">Multi-pass membrane protein</topology>
    </subcellularLocation>
</comment>
<feature type="transmembrane region" description="Helical" evidence="5">
    <location>
        <begin position="30"/>
        <end position="52"/>
    </location>
</feature>
<dbReference type="GO" id="GO:0140359">
    <property type="term" value="F:ABC-type transporter activity"/>
    <property type="evidence" value="ECO:0007669"/>
    <property type="project" value="InterPro"/>
</dbReference>
<reference evidence="7 8" key="1">
    <citation type="submission" date="2013-08" db="EMBL/GenBank/DDBJ databases">
        <title>Intrasporangium oryzae NRRL B-24470.</title>
        <authorList>
            <person name="Liu H."/>
            <person name="Wang G."/>
        </authorList>
    </citation>
    <scope>NUCLEOTIDE SEQUENCE [LARGE SCALE GENOMIC DNA]</scope>
    <source>
        <strain evidence="7 8">NRRL B-24470</strain>
    </source>
</reference>
<evidence type="ECO:0000313" key="7">
    <source>
        <dbReference type="EMBL" id="EWT01047.1"/>
    </source>
</evidence>
<dbReference type="OrthoDB" id="3268959at2"/>
<feature type="transmembrane region" description="Helical" evidence="5">
    <location>
        <begin position="351"/>
        <end position="372"/>
    </location>
</feature>
<gene>
    <name evidence="7" type="ORF">N865_11925</name>
</gene>
<dbReference type="PATRIC" id="fig|1386089.3.peg.2720"/>
<dbReference type="EMBL" id="AWSA01000029">
    <property type="protein sequence ID" value="EWT01047.1"/>
    <property type="molecule type" value="Genomic_DNA"/>
</dbReference>
<evidence type="ECO:0000313" key="8">
    <source>
        <dbReference type="Proteomes" id="UP000019489"/>
    </source>
</evidence>
<dbReference type="InterPro" id="IPR013525">
    <property type="entry name" value="ABC2_TM"/>
</dbReference>
<dbReference type="eggNOG" id="COG1668">
    <property type="taxonomic scope" value="Bacteria"/>
</dbReference>
<feature type="transmembrane region" description="Helical" evidence="5">
    <location>
        <begin position="264"/>
        <end position="288"/>
    </location>
</feature>
<comment type="caution">
    <text evidence="7">The sequence shown here is derived from an EMBL/GenBank/DDBJ whole genome shotgun (WGS) entry which is preliminary data.</text>
</comment>
<keyword evidence="4 5" id="KW-0472">Membrane</keyword>
<accession>W9G6Z7</accession>
<dbReference type="RefSeq" id="WP_034806961.1">
    <property type="nucleotide sequence ID" value="NZ_AWSA01000029.1"/>
</dbReference>
<dbReference type="Proteomes" id="UP000019489">
    <property type="component" value="Unassembled WGS sequence"/>
</dbReference>
<protein>
    <recommendedName>
        <fullName evidence="6">ABC-2 type transporter transmembrane domain-containing protein</fullName>
    </recommendedName>
</protein>